<evidence type="ECO:0000259" key="1">
    <source>
        <dbReference type="Pfam" id="PF04389"/>
    </source>
</evidence>
<evidence type="ECO:0000313" key="3">
    <source>
        <dbReference type="Proteomes" id="UP001595826"/>
    </source>
</evidence>
<dbReference type="Proteomes" id="UP001595826">
    <property type="component" value="Unassembled WGS sequence"/>
</dbReference>
<dbReference type="PROSITE" id="PS51257">
    <property type="entry name" value="PROKAR_LIPOPROTEIN"/>
    <property type="match status" value="1"/>
</dbReference>
<dbReference type="InterPro" id="IPR007484">
    <property type="entry name" value="Peptidase_M28"/>
</dbReference>
<evidence type="ECO:0000313" key="2">
    <source>
        <dbReference type="EMBL" id="MFC4269802.1"/>
    </source>
</evidence>
<dbReference type="SUPFAM" id="SSF53187">
    <property type="entry name" value="Zn-dependent exopeptidases"/>
    <property type="match status" value="1"/>
</dbReference>
<reference evidence="3" key="1">
    <citation type="journal article" date="2019" name="Int. J. Syst. Evol. Microbiol.">
        <title>The Global Catalogue of Microorganisms (GCM) 10K type strain sequencing project: providing services to taxonomists for standard genome sequencing and annotation.</title>
        <authorList>
            <consortium name="The Broad Institute Genomics Platform"/>
            <consortium name="The Broad Institute Genome Sequencing Center for Infectious Disease"/>
            <person name="Wu L."/>
            <person name="Ma J."/>
        </authorList>
    </citation>
    <scope>NUCLEOTIDE SEQUENCE [LARGE SCALE GENOMIC DNA]</scope>
    <source>
        <strain evidence="3">CECT 8655</strain>
    </source>
</reference>
<feature type="domain" description="Peptidase M28" evidence="1">
    <location>
        <begin position="117"/>
        <end position="310"/>
    </location>
</feature>
<accession>A0ABV8RBJ9</accession>
<proteinExistence type="predicted"/>
<protein>
    <submittedName>
        <fullName evidence="2">M28 family peptidase</fullName>
    </submittedName>
</protein>
<comment type="caution">
    <text evidence="2">The sequence shown here is derived from an EMBL/GenBank/DDBJ whole genome shotgun (WGS) entry which is preliminary data.</text>
</comment>
<dbReference type="Gene3D" id="3.40.630.10">
    <property type="entry name" value="Zn peptidases"/>
    <property type="match status" value="1"/>
</dbReference>
<dbReference type="RefSeq" id="WP_377411208.1">
    <property type="nucleotide sequence ID" value="NZ_JBHSCY010000003.1"/>
</dbReference>
<keyword evidence="3" id="KW-1185">Reference proteome</keyword>
<gene>
    <name evidence="2" type="ORF">ACFOWD_12875</name>
</gene>
<name>A0ABV8RBJ9_9FLAO</name>
<organism evidence="2 3">
    <name type="scientific">Polaribacter marinivivus</name>
    <dbReference type="NCBI Taxonomy" id="1524260"/>
    <lineage>
        <taxon>Bacteria</taxon>
        <taxon>Pseudomonadati</taxon>
        <taxon>Bacteroidota</taxon>
        <taxon>Flavobacteriia</taxon>
        <taxon>Flavobacteriales</taxon>
        <taxon>Flavobacteriaceae</taxon>
    </lineage>
</organism>
<dbReference type="PANTHER" id="PTHR12147">
    <property type="entry name" value="METALLOPEPTIDASE M28 FAMILY MEMBER"/>
    <property type="match status" value="1"/>
</dbReference>
<dbReference type="EMBL" id="JBHSCY010000003">
    <property type="protein sequence ID" value="MFC4269802.1"/>
    <property type="molecule type" value="Genomic_DNA"/>
</dbReference>
<sequence>MKNILFLMLCFFVVFVSCKEPKVIEINSEELLQNLKELSDDSYRGRLFSSPEGVKARKFIVEKFKDAGLQPINGEYEHEFSATLKKKQRQDLFPIKKKPLDDYSNVPDTTIVGGNAFGILNGETNKTIVITAHYDHLGVINEKIYNGADDNASGISALFTIAKYFKNKPTKHNLVFAAVDAEEVGSLGADYFLKNFNNRENIVLNVNLDMIAHSDYDPELFGSGLYHYPDLRDPLEDVHTEKIMFLFGHDDPNNREQADWTFSSDHKVFYRANIPHMYFGVPDHKDYHRYTDTYATINEAFFIEAVKVIIQSIENLDQHLYEEAN</sequence>
<dbReference type="Pfam" id="PF04389">
    <property type="entry name" value="Peptidase_M28"/>
    <property type="match status" value="1"/>
</dbReference>
<dbReference type="PANTHER" id="PTHR12147:SF26">
    <property type="entry name" value="PEPTIDASE M28 DOMAIN-CONTAINING PROTEIN"/>
    <property type="match status" value="1"/>
</dbReference>
<dbReference type="InterPro" id="IPR045175">
    <property type="entry name" value="M28_fam"/>
</dbReference>